<dbReference type="InterPro" id="IPR036661">
    <property type="entry name" value="Luciferase-like_sf"/>
</dbReference>
<dbReference type="EMBL" id="BBIO01000009">
    <property type="protein sequence ID" value="GAK45489.1"/>
    <property type="molecule type" value="Genomic_DNA"/>
</dbReference>
<dbReference type="GO" id="GO:0004497">
    <property type="term" value="F:monooxygenase activity"/>
    <property type="evidence" value="ECO:0007669"/>
    <property type="project" value="UniProtKB-KW"/>
</dbReference>
<comment type="similarity">
    <text evidence="1">Belongs to the bacterial luciferase oxidoreductase family.</text>
</comment>
<dbReference type="RefSeq" id="WP_045446566.1">
    <property type="nucleotide sequence ID" value="NZ_BBIO01000009.1"/>
</dbReference>
<dbReference type="Gene3D" id="3.20.20.30">
    <property type="entry name" value="Luciferase-like domain"/>
    <property type="match status" value="1"/>
</dbReference>
<reference evidence="6 7" key="1">
    <citation type="submission" date="2014-07" db="EMBL/GenBank/DDBJ databases">
        <title>Tepidicaulis marinum gen. nov., sp. nov., a novel marine bacterium denitrifying nitrate to nitrous oxide strictly under microaerobic conditions.</title>
        <authorList>
            <person name="Takeuchi M."/>
            <person name="Yamagishi T."/>
            <person name="Kamagata Y."/>
            <person name="Oshima K."/>
            <person name="Hattori M."/>
            <person name="Katayama T."/>
            <person name="Hanada S."/>
            <person name="Tamaki H."/>
            <person name="Marumo K."/>
            <person name="Maeda H."/>
            <person name="Nedachi M."/>
            <person name="Iwasaki W."/>
            <person name="Suwa Y."/>
            <person name="Sakata S."/>
        </authorList>
    </citation>
    <scope>NUCLEOTIDE SEQUENCE [LARGE SCALE GENOMIC DNA]</scope>
    <source>
        <strain evidence="6 7">MA2</strain>
    </source>
</reference>
<dbReference type="PANTHER" id="PTHR30137">
    <property type="entry name" value="LUCIFERASE-LIKE MONOOXYGENASE"/>
    <property type="match status" value="1"/>
</dbReference>
<dbReference type="SUPFAM" id="SSF51679">
    <property type="entry name" value="Bacterial luciferase-like"/>
    <property type="match status" value="1"/>
</dbReference>
<keyword evidence="7" id="KW-1185">Reference proteome</keyword>
<evidence type="ECO:0000256" key="2">
    <source>
        <dbReference type="ARBA" id="ARBA00022630"/>
    </source>
</evidence>
<keyword evidence="2" id="KW-0285">Flavoprotein</keyword>
<evidence type="ECO:0000313" key="7">
    <source>
        <dbReference type="Proteomes" id="UP000028702"/>
    </source>
</evidence>
<dbReference type="eggNOG" id="COG2141">
    <property type="taxonomic scope" value="Bacteria"/>
</dbReference>
<organism evidence="6 7">
    <name type="scientific">Tepidicaulis marinus</name>
    <dbReference type="NCBI Taxonomy" id="1333998"/>
    <lineage>
        <taxon>Bacteria</taxon>
        <taxon>Pseudomonadati</taxon>
        <taxon>Pseudomonadota</taxon>
        <taxon>Alphaproteobacteria</taxon>
        <taxon>Hyphomicrobiales</taxon>
        <taxon>Parvibaculaceae</taxon>
        <taxon>Tepidicaulis</taxon>
    </lineage>
</organism>
<evidence type="ECO:0000256" key="4">
    <source>
        <dbReference type="ARBA" id="ARBA00023033"/>
    </source>
</evidence>
<accession>A0A081BBS1</accession>
<name>A0A081BBS1_9HYPH</name>
<evidence type="ECO:0000256" key="1">
    <source>
        <dbReference type="ARBA" id="ARBA00010426"/>
    </source>
</evidence>
<evidence type="ECO:0000313" key="6">
    <source>
        <dbReference type="EMBL" id="GAK45489.1"/>
    </source>
</evidence>
<dbReference type="STRING" id="1333998.M2A_1988"/>
<dbReference type="Pfam" id="PF00296">
    <property type="entry name" value="Bac_luciferase"/>
    <property type="match status" value="1"/>
</dbReference>
<dbReference type="Proteomes" id="UP000028702">
    <property type="component" value="Unassembled WGS sequence"/>
</dbReference>
<dbReference type="GO" id="GO:0016705">
    <property type="term" value="F:oxidoreductase activity, acting on paired donors, with incorporation or reduction of molecular oxygen"/>
    <property type="evidence" value="ECO:0007669"/>
    <property type="project" value="InterPro"/>
</dbReference>
<dbReference type="GO" id="GO:0005829">
    <property type="term" value="C:cytosol"/>
    <property type="evidence" value="ECO:0007669"/>
    <property type="project" value="TreeGrafter"/>
</dbReference>
<feature type="domain" description="Luciferase-like" evidence="5">
    <location>
        <begin position="6"/>
        <end position="306"/>
    </location>
</feature>
<evidence type="ECO:0000259" key="5">
    <source>
        <dbReference type="Pfam" id="PF00296"/>
    </source>
</evidence>
<dbReference type="AlphaFoldDB" id="A0A081BBS1"/>
<sequence>MAGTKMRFGAFIAPFHPLAENPTLAIERDIELVQWMDKLGYDEAWIGEHHSAGYELIASPELFIATLAERTKNIRLGTGVSSLPYHQPLMLADRINQLDHITRGRVMFGVGPGALPSDAFMMGIEVAKQRDMMDEALDVIVPLLKGETVTAKTDWFTLNEARLQMTPYSRPHVDIAVASQVSPTGATAAGRHGVGLLSIGATNAGGFNALASNWAICEEKAKDNGKSVDRANWRLVGPVHIAETAEKARENVRFGLEKWLYYFREVAALPLAPDDGSDPVDALINSGMAVIGTPEDAIAQIERLQEQSGGFGAFLQMAHNWADFEQTKRSYELFARYVMPKFQGLNENRKASLDWARSNRETFMGQAMAAVGTRVAKHIEEKGTDNIRPEILEAMGIKKDKGAAE</sequence>
<dbReference type="PANTHER" id="PTHR30137:SF16">
    <property type="entry name" value="BLL0895 PROTEIN"/>
    <property type="match status" value="1"/>
</dbReference>
<gene>
    <name evidence="6" type="ORF">M2A_1988</name>
</gene>
<keyword evidence="3" id="KW-0560">Oxidoreductase</keyword>
<evidence type="ECO:0000256" key="3">
    <source>
        <dbReference type="ARBA" id="ARBA00023002"/>
    </source>
</evidence>
<comment type="caution">
    <text evidence="6">The sequence shown here is derived from an EMBL/GenBank/DDBJ whole genome shotgun (WGS) entry which is preliminary data.</text>
</comment>
<dbReference type="InterPro" id="IPR050766">
    <property type="entry name" value="Bact_Lucif_Oxidored"/>
</dbReference>
<proteinExistence type="inferred from homology"/>
<protein>
    <submittedName>
        <fullName evidence="6">Luciferase family protein</fullName>
    </submittedName>
</protein>
<dbReference type="InterPro" id="IPR011251">
    <property type="entry name" value="Luciferase-like_dom"/>
</dbReference>
<keyword evidence="4" id="KW-0503">Monooxygenase</keyword>